<accession>A0A1G7EGD8</accession>
<dbReference type="Gene3D" id="3.40.50.720">
    <property type="entry name" value="NAD(P)-binding Rossmann-like Domain"/>
    <property type="match status" value="1"/>
</dbReference>
<dbReference type="InterPro" id="IPR000594">
    <property type="entry name" value="ThiF_NAD_FAD-bd"/>
</dbReference>
<name>A0A1G7EGD8_9BACT</name>
<dbReference type="GO" id="GO:0061503">
    <property type="term" value="F:tRNA threonylcarbamoyladenosine dehydratase"/>
    <property type="evidence" value="ECO:0007669"/>
    <property type="project" value="TreeGrafter"/>
</dbReference>
<dbReference type="STRING" id="57664.SAMN05661003_12017"/>
<protein>
    <submittedName>
        <fullName evidence="2">tRNA A37 threonylcarbamoyladenosine dehydratase</fullName>
    </submittedName>
</protein>
<dbReference type="Pfam" id="PF00899">
    <property type="entry name" value="ThiF"/>
    <property type="match status" value="1"/>
</dbReference>
<dbReference type="SUPFAM" id="SSF69572">
    <property type="entry name" value="Activating enzymes of the ubiquitin-like proteins"/>
    <property type="match status" value="1"/>
</dbReference>
<dbReference type="CDD" id="cd00755">
    <property type="entry name" value="YgdL_like"/>
    <property type="match status" value="1"/>
</dbReference>
<gene>
    <name evidence="2" type="ORF">SAMN05661003_12017</name>
</gene>
<dbReference type="InterPro" id="IPR045886">
    <property type="entry name" value="ThiF/MoeB/HesA"/>
</dbReference>
<feature type="domain" description="THIF-type NAD/FAD binding fold" evidence="1">
    <location>
        <begin position="19"/>
        <end position="239"/>
    </location>
</feature>
<dbReference type="InterPro" id="IPR035985">
    <property type="entry name" value="Ubiquitin-activating_enz"/>
</dbReference>
<dbReference type="GO" id="GO:0008641">
    <property type="term" value="F:ubiquitin-like modifier activating enzyme activity"/>
    <property type="evidence" value="ECO:0007669"/>
    <property type="project" value="InterPro"/>
</dbReference>
<evidence type="ECO:0000313" key="2">
    <source>
        <dbReference type="EMBL" id="SDE62667.1"/>
    </source>
</evidence>
<dbReference type="PANTHER" id="PTHR43267:SF1">
    <property type="entry name" value="TRNA THREONYLCARBAMOYLADENOSINE DEHYDRATASE"/>
    <property type="match status" value="1"/>
</dbReference>
<reference evidence="3" key="1">
    <citation type="submission" date="2016-10" db="EMBL/GenBank/DDBJ databases">
        <authorList>
            <person name="Varghese N."/>
            <person name="Submissions S."/>
        </authorList>
    </citation>
    <scope>NUCLEOTIDE SEQUENCE [LARGE SCALE GENOMIC DNA]</scope>
    <source>
        <strain evidence="3">DSM 8987</strain>
    </source>
</reference>
<dbReference type="EMBL" id="FNAQ01000020">
    <property type="protein sequence ID" value="SDE62667.1"/>
    <property type="molecule type" value="Genomic_DNA"/>
</dbReference>
<dbReference type="Proteomes" id="UP000243205">
    <property type="component" value="Unassembled WGS sequence"/>
</dbReference>
<dbReference type="AlphaFoldDB" id="A0A1G7EGD8"/>
<dbReference type="GO" id="GO:0061504">
    <property type="term" value="P:cyclic threonylcarbamoyladenosine biosynthetic process"/>
    <property type="evidence" value="ECO:0007669"/>
    <property type="project" value="TreeGrafter"/>
</dbReference>
<dbReference type="OrthoDB" id="9804150at2"/>
<dbReference type="PANTHER" id="PTHR43267">
    <property type="entry name" value="TRNA THREONYLCARBAMOYLADENOSINE DEHYDRATASE"/>
    <property type="match status" value="1"/>
</dbReference>
<dbReference type="RefSeq" id="WP_092080297.1">
    <property type="nucleotide sequence ID" value="NZ_CALFZY010000020.1"/>
</dbReference>
<proteinExistence type="predicted"/>
<keyword evidence="3" id="KW-1185">Reference proteome</keyword>
<evidence type="ECO:0000259" key="1">
    <source>
        <dbReference type="Pfam" id="PF00899"/>
    </source>
</evidence>
<evidence type="ECO:0000313" key="3">
    <source>
        <dbReference type="Proteomes" id="UP000243205"/>
    </source>
</evidence>
<sequence>MLIEHHPDPADRFDRLRLLAGDAAVARLNGRHVAVFGLGGVGSHAVEALARAAIGELTLVDFDRISPSNINRQSHACDQTVGRYKAEVLAERCRAIHPALRLHVHLERYSPATAPQLLAPAYDMVLDCIDQIGAKIDLICHCRQAGIPLMSALGAGNKTDPAQVCLGDLFASRHCRLARVLRKELRRRGVSGPLPAVYSTELPRQRSGGRDAAGAKAALGSISTIPALFGLMLAGQLLHQWLAPADS</sequence>
<organism evidence="2 3">
    <name type="scientific">Desulfuromonas thiophila</name>
    <dbReference type="NCBI Taxonomy" id="57664"/>
    <lineage>
        <taxon>Bacteria</taxon>
        <taxon>Pseudomonadati</taxon>
        <taxon>Thermodesulfobacteriota</taxon>
        <taxon>Desulfuromonadia</taxon>
        <taxon>Desulfuromonadales</taxon>
        <taxon>Desulfuromonadaceae</taxon>
        <taxon>Desulfuromonas</taxon>
    </lineage>
</organism>